<dbReference type="OMA" id="CHANANQ"/>
<sequence length="234" mass="26385">MYLNIVIFYLLIALTKAQEVYQQTNLDKLLTIKLYHSINSPDSYKLRGTIIIPSSKEKDLVIKQDKPLTDEEINDLDKAARNNGFYFLKAVAYKSTSEDQTKMATSFIEACSLVQSGLSDIIMISLDYYGNLIGISLTSTNPTCESSYFSTDSSNKLDTFNTTVKLISTTLGPVPDTLSYIQRMEQEKNEKLRGDKVDNRSFFGKYWMYIVPVVIFVLISNLASPEGMEQAAAR</sequence>
<comment type="subcellular location">
    <subcellularLocation>
        <location evidence="1">Endoplasmic reticulum membrane</location>
        <topology evidence="1">Single-pass type I membrane protein</topology>
    </subcellularLocation>
</comment>
<evidence type="ECO:0000256" key="6">
    <source>
        <dbReference type="ARBA" id="ARBA00022824"/>
    </source>
</evidence>
<evidence type="ECO:0000256" key="2">
    <source>
        <dbReference type="ARBA" id="ARBA00007695"/>
    </source>
</evidence>
<feature type="transmembrane region" description="Helical" evidence="9">
    <location>
        <begin position="206"/>
        <end position="224"/>
    </location>
</feature>
<evidence type="ECO:0000256" key="1">
    <source>
        <dbReference type="ARBA" id="ARBA00004115"/>
    </source>
</evidence>
<evidence type="ECO:0000313" key="11">
    <source>
        <dbReference type="EnsemblMetazoa" id="tetur13g02410.1"/>
    </source>
</evidence>
<dbReference type="GO" id="GO:0072546">
    <property type="term" value="C:EMC complex"/>
    <property type="evidence" value="ECO:0007669"/>
    <property type="project" value="TreeGrafter"/>
</dbReference>
<evidence type="ECO:0000256" key="10">
    <source>
        <dbReference type="SAM" id="SignalP"/>
    </source>
</evidence>
<dbReference type="Proteomes" id="UP000015104">
    <property type="component" value="Unassembled WGS sequence"/>
</dbReference>
<dbReference type="PANTHER" id="PTHR21397">
    <property type="entry name" value="CHROMATIN COMPLEXES SUBUNIT BAP18-RELATED"/>
    <property type="match status" value="1"/>
</dbReference>
<keyword evidence="4 9" id="KW-0812">Transmembrane</keyword>
<keyword evidence="5 10" id="KW-0732">Signal</keyword>
<dbReference type="Pfam" id="PF21203">
    <property type="entry name" value="ECM10"/>
    <property type="match status" value="1"/>
</dbReference>
<evidence type="ECO:0000256" key="5">
    <source>
        <dbReference type="ARBA" id="ARBA00022729"/>
    </source>
</evidence>
<keyword evidence="12" id="KW-1185">Reference proteome</keyword>
<reference evidence="11" key="2">
    <citation type="submission" date="2015-06" db="UniProtKB">
        <authorList>
            <consortium name="EnsemblMetazoa"/>
        </authorList>
    </citation>
    <scope>IDENTIFICATION</scope>
</reference>
<dbReference type="EMBL" id="CAEY01000173">
    <property type="status" value="NOT_ANNOTATED_CDS"/>
    <property type="molecule type" value="Genomic_DNA"/>
</dbReference>
<evidence type="ECO:0000256" key="3">
    <source>
        <dbReference type="ARBA" id="ARBA00020105"/>
    </source>
</evidence>
<proteinExistence type="inferred from homology"/>
<comment type="similarity">
    <text evidence="2">Belongs to the EMC10 family.</text>
</comment>
<evidence type="ECO:0000256" key="9">
    <source>
        <dbReference type="SAM" id="Phobius"/>
    </source>
</evidence>
<dbReference type="EnsemblMetazoa" id="tetur13g02410.1">
    <property type="protein sequence ID" value="tetur13g02410.1"/>
    <property type="gene ID" value="tetur13g02410"/>
</dbReference>
<feature type="chain" id="PRO_5004591693" description="ER membrane protein complex subunit 10" evidence="10">
    <location>
        <begin position="18"/>
        <end position="234"/>
    </location>
</feature>
<feature type="signal peptide" evidence="10">
    <location>
        <begin position="1"/>
        <end position="17"/>
    </location>
</feature>
<dbReference type="CDD" id="cd22209">
    <property type="entry name" value="EMC10"/>
    <property type="match status" value="1"/>
</dbReference>
<dbReference type="PANTHER" id="PTHR21397:SF4">
    <property type="entry name" value="ER MEMBRANE PROTEIN COMPLEX SUBUNIT 10"/>
    <property type="match status" value="1"/>
</dbReference>
<reference evidence="12" key="1">
    <citation type="submission" date="2011-08" db="EMBL/GenBank/DDBJ databases">
        <authorList>
            <person name="Rombauts S."/>
        </authorList>
    </citation>
    <scope>NUCLEOTIDE SEQUENCE</scope>
    <source>
        <strain evidence="12">London</strain>
    </source>
</reference>
<evidence type="ECO:0000313" key="12">
    <source>
        <dbReference type="Proteomes" id="UP000015104"/>
    </source>
</evidence>
<evidence type="ECO:0000256" key="4">
    <source>
        <dbReference type="ARBA" id="ARBA00022692"/>
    </source>
</evidence>
<keyword evidence="6" id="KW-0256">Endoplasmic reticulum</keyword>
<evidence type="ECO:0000256" key="8">
    <source>
        <dbReference type="ARBA" id="ARBA00023136"/>
    </source>
</evidence>
<organism evidence="11 12">
    <name type="scientific">Tetranychus urticae</name>
    <name type="common">Two-spotted spider mite</name>
    <dbReference type="NCBI Taxonomy" id="32264"/>
    <lineage>
        <taxon>Eukaryota</taxon>
        <taxon>Metazoa</taxon>
        <taxon>Ecdysozoa</taxon>
        <taxon>Arthropoda</taxon>
        <taxon>Chelicerata</taxon>
        <taxon>Arachnida</taxon>
        <taxon>Acari</taxon>
        <taxon>Acariformes</taxon>
        <taxon>Trombidiformes</taxon>
        <taxon>Prostigmata</taxon>
        <taxon>Eleutherengona</taxon>
        <taxon>Raphignathae</taxon>
        <taxon>Tetranychoidea</taxon>
        <taxon>Tetranychidae</taxon>
        <taxon>Tetranychus</taxon>
    </lineage>
</organism>
<name>T1KK52_TETUR</name>
<dbReference type="OrthoDB" id="1894652at2759"/>
<protein>
    <recommendedName>
        <fullName evidence="3">ER membrane protein complex subunit 10</fullName>
    </recommendedName>
</protein>
<dbReference type="STRING" id="32264.T1KK52"/>
<dbReference type="eggNOG" id="KOG4827">
    <property type="taxonomic scope" value="Eukaryota"/>
</dbReference>
<evidence type="ECO:0000256" key="7">
    <source>
        <dbReference type="ARBA" id="ARBA00022989"/>
    </source>
</evidence>
<dbReference type="AlphaFoldDB" id="T1KK52"/>
<keyword evidence="7 9" id="KW-1133">Transmembrane helix</keyword>
<dbReference type="HOGENOM" id="CLU_065716_2_0_1"/>
<gene>
    <name evidence="11" type="primary">107364787</name>
</gene>
<accession>T1KK52</accession>
<keyword evidence="8 9" id="KW-0472">Membrane</keyword>